<dbReference type="Proteomes" id="UP000054549">
    <property type="component" value="Unassembled WGS sequence"/>
</dbReference>
<proteinExistence type="predicted"/>
<evidence type="ECO:0000313" key="2">
    <source>
        <dbReference type="Proteomes" id="UP000054549"/>
    </source>
</evidence>
<gene>
    <name evidence="1" type="ORF">M378DRAFT_161793</name>
</gene>
<accession>A0A0C2WVH3</accession>
<dbReference type="HOGENOM" id="CLU_2793440_0_0_1"/>
<dbReference type="InParanoid" id="A0A0C2WVH3"/>
<dbReference type="AlphaFoldDB" id="A0A0C2WVH3"/>
<keyword evidence="2" id="KW-1185">Reference proteome</keyword>
<reference evidence="1 2" key="1">
    <citation type="submission" date="2014-04" db="EMBL/GenBank/DDBJ databases">
        <title>Evolutionary Origins and Diversification of the Mycorrhizal Mutualists.</title>
        <authorList>
            <consortium name="DOE Joint Genome Institute"/>
            <consortium name="Mycorrhizal Genomics Consortium"/>
            <person name="Kohler A."/>
            <person name="Kuo A."/>
            <person name="Nagy L.G."/>
            <person name="Floudas D."/>
            <person name="Copeland A."/>
            <person name="Barry K.W."/>
            <person name="Cichocki N."/>
            <person name="Veneault-Fourrey C."/>
            <person name="LaButti K."/>
            <person name="Lindquist E.A."/>
            <person name="Lipzen A."/>
            <person name="Lundell T."/>
            <person name="Morin E."/>
            <person name="Murat C."/>
            <person name="Riley R."/>
            <person name="Ohm R."/>
            <person name="Sun H."/>
            <person name="Tunlid A."/>
            <person name="Henrissat B."/>
            <person name="Grigoriev I.V."/>
            <person name="Hibbett D.S."/>
            <person name="Martin F."/>
        </authorList>
    </citation>
    <scope>NUCLEOTIDE SEQUENCE [LARGE SCALE GENOMIC DNA]</scope>
    <source>
        <strain evidence="1 2">Koide BX008</strain>
    </source>
</reference>
<evidence type="ECO:0000313" key="1">
    <source>
        <dbReference type="EMBL" id="KIL65777.1"/>
    </source>
</evidence>
<organism evidence="1 2">
    <name type="scientific">Amanita muscaria (strain Koide BX008)</name>
    <dbReference type="NCBI Taxonomy" id="946122"/>
    <lineage>
        <taxon>Eukaryota</taxon>
        <taxon>Fungi</taxon>
        <taxon>Dikarya</taxon>
        <taxon>Basidiomycota</taxon>
        <taxon>Agaricomycotina</taxon>
        <taxon>Agaricomycetes</taxon>
        <taxon>Agaricomycetidae</taxon>
        <taxon>Agaricales</taxon>
        <taxon>Pluteineae</taxon>
        <taxon>Amanitaceae</taxon>
        <taxon>Amanita</taxon>
    </lineage>
</organism>
<sequence>MMIATIISMMTNDVYIVLHVTFLYLFNTDSICTLATNRQSLPASYSSMKYSVVIRLTIAHFTLQWLRA</sequence>
<protein>
    <submittedName>
        <fullName evidence="1">Uncharacterized protein</fullName>
    </submittedName>
</protein>
<dbReference type="EMBL" id="KN818240">
    <property type="protein sequence ID" value="KIL65777.1"/>
    <property type="molecule type" value="Genomic_DNA"/>
</dbReference>
<name>A0A0C2WVH3_AMAMK</name>